<dbReference type="GO" id="GO:0070330">
    <property type="term" value="F:aromatase activity"/>
    <property type="evidence" value="ECO:0007669"/>
    <property type="project" value="InterPro"/>
</dbReference>
<dbReference type="InterPro" id="IPR001433">
    <property type="entry name" value="OxRdtase_FAD/NAD-bd"/>
</dbReference>
<comment type="similarity">
    <text evidence="4">In the N-terminal section; belongs to the cytochrome P450 family.</text>
</comment>
<dbReference type="FunFam" id="1.10.630.10:FF:000040">
    <property type="entry name" value="Bifunctional cytochrome P450/NADPH--P450 reductase"/>
    <property type="match status" value="1"/>
</dbReference>
<comment type="catalytic activity">
    <reaction evidence="15">
        <text>an organic molecule + reduced [NADPH--hemoprotein reductase] + O2 = an alcohol + oxidized [NADPH--hemoprotein reductase] + H2O + H(+)</text>
        <dbReference type="Rhea" id="RHEA:17149"/>
        <dbReference type="Rhea" id="RHEA-COMP:11964"/>
        <dbReference type="Rhea" id="RHEA-COMP:11965"/>
        <dbReference type="ChEBI" id="CHEBI:15377"/>
        <dbReference type="ChEBI" id="CHEBI:15378"/>
        <dbReference type="ChEBI" id="CHEBI:15379"/>
        <dbReference type="ChEBI" id="CHEBI:30879"/>
        <dbReference type="ChEBI" id="CHEBI:57618"/>
        <dbReference type="ChEBI" id="CHEBI:58210"/>
        <dbReference type="ChEBI" id="CHEBI:142491"/>
        <dbReference type="EC" id="1.14.14.1"/>
    </reaction>
</comment>
<dbReference type="PROSITE" id="PS50902">
    <property type="entry name" value="FLAVODOXIN_LIKE"/>
    <property type="match status" value="1"/>
</dbReference>
<dbReference type="FunFam" id="2.40.30.10:FF:000198">
    <property type="entry name" value="Bifunctional cytochrome P450/NADPH--P450 reductase"/>
    <property type="match status" value="1"/>
</dbReference>
<dbReference type="Pfam" id="PF00175">
    <property type="entry name" value="NAD_binding_1"/>
    <property type="match status" value="1"/>
</dbReference>
<dbReference type="InterPro" id="IPR029039">
    <property type="entry name" value="Flavoprotein-like_sf"/>
</dbReference>
<gene>
    <name evidence="20" type="ORF">M408DRAFT_142888</name>
</gene>
<evidence type="ECO:0000256" key="4">
    <source>
        <dbReference type="ARBA" id="ARBA00010018"/>
    </source>
</evidence>
<accession>A0A0C2WRU4</accession>
<proteinExistence type="inferred from homology"/>
<keyword evidence="7" id="KW-0285">Flavoprotein</keyword>
<dbReference type="Pfam" id="PF00667">
    <property type="entry name" value="FAD_binding_1"/>
    <property type="match status" value="1"/>
</dbReference>
<dbReference type="InterPro" id="IPR017972">
    <property type="entry name" value="Cyt_P450_CS"/>
</dbReference>
<dbReference type="Gene3D" id="3.40.50.360">
    <property type="match status" value="1"/>
</dbReference>
<evidence type="ECO:0000313" key="21">
    <source>
        <dbReference type="Proteomes" id="UP000054097"/>
    </source>
</evidence>
<dbReference type="SUPFAM" id="SSF63380">
    <property type="entry name" value="Riboflavin synthase domain-like"/>
    <property type="match status" value="1"/>
</dbReference>
<evidence type="ECO:0008006" key="22">
    <source>
        <dbReference type="Google" id="ProtNLM"/>
    </source>
</evidence>
<dbReference type="PANTHER" id="PTHR19384">
    <property type="entry name" value="NITRIC OXIDE SYNTHASE-RELATED"/>
    <property type="match status" value="1"/>
</dbReference>
<evidence type="ECO:0000256" key="2">
    <source>
        <dbReference type="ARBA" id="ARBA00001971"/>
    </source>
</evidence>
<evidence type="ECO:0000256" key="7">
    <source>
        <dbReference type="ARBA" id="ARBA00022630"/>
    </source>
</evidence>
<reference evidence="20 21" key="1">
    <citation type="submission" date="2014-04" db="EMBL/GenBank/DDBJ databases">
        <authorList>
            <consortium name="DOE Joint Genome Institute"/>
            <person name="Kuo A."/>
            <person name="Zuccaro A."/>
            <person name="Kohler A."/>
            <person name="Nagy L.G."/>
            <person name="Floudas D."/>
            <person name="Copeland A."/>
            <person name="Barry K.W."/>
            <person name="Cichocki N."/>
            <person name="Veneault-Fourrey C."/>
            <person name="LaButti K."/>
            <person name="Lindquist E.A."/>
            <person name="Lipzen A."/>
            <person name="Lundell T."/>
            <person name="Morin E."/>
            <person name="Murat C."/>
            <person name="Sun H."/>
            <person name="Tunlid A."/>
            <person name="Henrissat B."/>
            <person name="Grigoriev I.V."/>
            <person name="Hibbett D.S."/>
            <person name="Martin F."/>
            <person name="Nordberg H.P."/>
            <person name="Cantor M.N."/>
            <person name="Hua S.X."/>
        </authorList>
    </citation>
    <scope>NUCLEOTIDE SEQUENCE [LARGE SCALE GENOMIC DNA]</scope>
    <source>
        <strain evidence="20 21">MAFF 305830</strain>
    </source>
</reference>
<evidence type="ECO:0000313" key="20">
    <source>
        <dbReference type="EMBL" id="KIM20302.1"/>
    </source>
</evidence>
<dbReference type="Proteomes" id="UP000054097">
    <property type="component" value="Unassembled WGS sequence"/>
</dbReference>
<dbReference type="InterPro" id="IPR002401">
    <property type="entry name" value="Cyt_P450_E_grp-I"/>
</dbReference>
<dbReference type="GO" id="GO:0050660">
    <property type="term" value="F:flavin adenine dinucleotide binding"/>
    <property type="evidence" value="ECO:0007669"/>
    <property type="project" value="TreeGrafter"/>
</dbReference>
<evidence type="ECO:0000259" key="18">
    <source>
        <dbReference type="PROSITE" id="PS50902"/>
    </source>
</evidence>
<dbReference type="GO" id="GO:0010181">
    <property type="term" value="F:FMN binding"/>
    <property type="evidence" value="ECO:0007669"/>
    <property type="project" value="InterPro"/>
</dbReference>
<comment type="cofactor">
    <cofactor evidence="2 17">
        <name>heme</name>
        <dbReference type="ChEBI" id="CHEBI:30413"/>
    </cofactor>
</comment>
<comment type="cofactor">
    <cofactor evidence="1">
        <name>FMN</name>
        <dbReference type="ChEBI" id="CHEBI:58210"/>
    </cofactor>
</comment>
<dbReference type="CDD" id="cd11068">
    <property type="entry name" value="CYP120A1"/>
    <property type="match status" value="1"/>
</dbReference>
<dbReference type="InterPro" id="IPR003097">
    <property type="entry name" value="CysJ-like_FAD-binding"/>
</dbReference>
<dbReference type="PANTHER" id="PTHR19384:SF127">
    <property type="entry name" value="BIFUNCTIONAL CYTOCHROME P450_NADPH--P450 REDUCTASE"/>
    <property type="match status" value="1"/>
</dbReference>
<keyword evidence="10" id="KW-0274">FAD</keyword>
<evidence type="ECO:0000256" key="16">
    <source>
        <dbReference type="ARBA" id="ARBA00049342"/>
    </source>
</evidence>
<dbReference type="PRINTS" id="PR00385">
    <property type="entry name" value="P450"/>
</dbReference>
<feature type="domain" description="Flavodoxin-like" evidence="18">
    <location>
        <begin position="516"/>
        <end position="656"/>
    </location>
</feature>
<sequence>MSLVSLVSRFVYGYPVAQEQDQADGPQYTPIPQPPGIPLLGNVRLLDRQTPFLCFQLLWKTYGDIYCLEFPGRRPVIVNSHALALEILDEKRFHKAVSGGMNELRTLVGDGLFTAHHGEPNWVVAHRILVPAFSPASIKGMFDDMFDICSQLVLKWERFGPEHSINPAEDFTRLAFDTVSLCTMGYRVNSFYNDTVHPFVTSMGAYLQEAQRRATLPTLVKGLISSSKWDLDRRSMNEIVDKVIKERKKGGNKRGDLIDLMLDGKDPQTGLSLDDENIRYQLLTFLIAGHETTSGMLSFIIYELLKTPHAYAKVREEVDTVLQGKPIRPEHLGKLPYIVAVMREGLRLHPPAPMIGLTPFKDEVLGGKYFIPKGTTMGLQVAWMHRDPLVWGSDDVEEFRPERMLDGKFEALPPKAWLPFGNGARACIGRAFSWQEATIALATLFQRFDLVVADSSYDLKLKQTLTLKPDNFYIHAIPRKNTVPMLIPEATSTQVSGGPLHTNTLSSEASGSNQGLCVLYGSNTGTSESFAQRIASGATARGFNAHITSLDAATGRLSTKEPTIIITASFEGQPADNAGRFVEDLIHLNGAELSGVSFAVFACGNRDWATSYQRIPRLVDEKMAARGATRLLERGEGDASGPDFFDAFDVWEEQLWGALSKIYMTKEVVNTIEESFSVEVYEKGTERAISLRQPDAVLGAVIENRLLTADSASEKRHLEIKLPEGLSYSAGDYLAILPTNPAASVNRVLKHFNLSEETVVTINAKASNATTLPTGRPVELKQVLSGYVELSQPASKHNLQTLANLAEGDDKRSVQELLEKYKKAIVDPRLSVLDILQAHPSLNITLGAFLSMLPAMRVRQYSISSSPLWNPEQVTLTVSVINSPSLSGSGGRFLGVASNFLANLQPGDLFQLTTRPSANVFSLPADTSIPLVLFCAGSGIAPMRGFIQERAMQIQSGRQDIGKILLFFGCRTPESDFLYSDTDLKKWVDMGVVDLRPAFSRTPDRSEGCRYVQDRVLHDGEDVKRYYREGAKFLTCGGSNMAAGVRDACLSLIEQHLGTRKAAMDRFSSLQKERYATDIFS</sequence>
<keyword evidence="9 17" id="KW-0479">Metal-binding</keyword>
<evidence type="ECO:0000256" key="6">
    <source>
        <dbReference type="ARBA" id="ARBA00022617"/>
    </source>
</evidence>
<dbReference type="SUPFAM" id="SSF48264">
    <property type="entry name" value="Cytochrome P450"/>
    <property type="match status" value="1"/>
</dbReference>
<dbReference type="InterPro" id="IPR039261">
    <property type="entry name" value="FNR_nucleotide-bd"/>
</dbReference>
<dbReference type="InterPro" id="IPR017938">
    <property type="entry name" value="Riboflavin_synthase-like_b-brl"/>
</dbReference>
<protein>
    <recommendedName>
        <fullName evidence="22">Cytochrome P450</fullName>
    </recommendedName>
</protein>
<evidence type="ECO:0000256" key="10">
    <source>
        <dbReference type="ARBA" id="ARBA00022827"/>
    </source>
</evidence>
<dbReference type="OrthoDB" id="1470350at2759"/>
<dbReference type="PIRSF" id="PIRSF000209">
    <property type="entry name" value="Bifunctional_P450_P450R"/>
    <property type="match status" value="1"/>
</dbReference>
<dbReference type="STRING" id="933852.A0A0C2WRU4"/>
<dbReference type="InterPro" id="IPR023206">
    <property type="entry name" value="Bifunctional_P450_P450_red"/>
</dbReference>
<dbReference type="GO" id="GO:0005506">
    <property type="term" value="F:iron ion binding"/>
    <property type="evidence" value="ECO:0007669"/>
    <property type="project" value="InterPro"/>
</dbReference>
<evidence type="ECO:0000256" key="9">
    <source>
        <dbReference type="ARBA" id="ARBA00022723"/>
    </source>
</evidence>
<dbReference type="HOGENOM" id="CLU_001570_7_0_1"/>
<dbReference type="Gene3D" id="2.40.30.10">
    <property type="entry name" value="Translation factors"/>
    <property type="match status" value="1"/>
</dbReference>
<dbReference type="PROSITE" id="PS51384">
    <property type="entry name" value="FAD_FR"/>
    <property type="match status" value="1"/>
</dbReference>
<evidence type="ECO:0000256" key="1">
    <source>
        <dbReference type="ARBA" id="ARBA00001917"/>
    </source>
</evidence>
<reference evidence="21" key="2">
    <citation type="submission" date="2015-01" db="EMBL/GenBank/DDBJ databases">
        <title>Evolutionary Origins and Diversification of the Mycorrhizal Mutualists.</title>
        <authorList>
            <consortium name="DOE Joint Genome Institute"/>
            <consortium name="Mycorrhizal Genomics Consortium"/>
            <person name="Kohler A."/>
            <person name="Kuo A."/>
            <person name="Nagy L.G."/>
            <person name="Floudas D."/>
            <person name="Copeland A."/>
            <person name="Barry K.W."/>
            <person name="Cichocki N."/>
            <person name="Veneault-Fourrey C."/>
            <person name="LaButti K."/>
            <person name="Lindquist E.A."/>
            <person name="Lipzen A."/>
            <person name="Lundell T."/>
            <person name="Morin E."/>
            <person name="Murat C."/>
            <person name="Riley R."/>
            <person name="Ohm R."/>
            <person name="Sun H."/>
            <person name="Tunlid A."/>
            <person name="Henrissat B."/>
            <person name="Grigoriev I.V."/>
            <person name="Hibbett D.S."/>
            <person name="Martin F."/>
        </authorList>
    </citation>
    <scope>NUCLEOTIDE SEQUENCE [LARGE SCALE GENOMIC DNA]</scope>
    <source>
        <strain evidence="21">MAFF 305830</strain>
    </source>
</reference>
<dbReference type="InterPro" id="IPR036396">
    <property type="entry name" value="Cyt_P450_sf"/>
</dbReference>
<keyword evidence="13 17" id="KW-0408">Iron</keyword>
<dbReference type="GO" id="GO:0020037">
    <property type="term" value="F:heme binding"/>
    <property type="evidence" value="ECO:0007669"/>
    <property type="project" value="InterPro"/>
</dbReference>
<feature type="domain" description="FAD-binding FR-type" evidence="19">
    <location>
        <begin position="694"/>
        <end position="924"/>
    </location>
</feature>
<comment type="cofactor">
    <cofactor evidence="3">
        <name>FAD</name>
        <dbReference type="ChEBI" id="CHEBI:57692"/>
    </cofactor>
</comment>
<dbReference type="InterPro" id="IPR008254">
    <property type="entry name" value="Flavodoxin/NO_synth"/>
</dbReference>
<dbReference type="Pfam" id="PF00067">
    <property type="entry name" value="p450"/>
    <property type="match status" value="1"/>
</dbReference>
<organism evidence="20 21">
    <name type="scientific">Serendipita vermifera MAFF 305830</name>
    <dbReference type="NCBI Taxonomy" id="933852"/>
    <lineage>
        <taxon>Eukaryota</taxon>
        <taxon>Fungi</taxon>
        <taxon>Dikarya</taxon>
        <taxon>Basidiomycota</taxon>
        <taxon>Agaricomycotina</taxon>
        <taxon>Agaricomycetes</taxon>
        <taxon>Sebacinales</taxon>
        <taxon>Serendipitaceae</taxon>
        <taxon>Serendipita</taxon>
    </lineage>
</organism>
<keyword evidence="6 17" id="KW-0349">Heme</keyword>
<keyword evidence="12" id="KW-0560">Oxidoreductase</keyword>
<dbReference type="EMBL" id="KN824447">
    <property type="protein sequence ID" value="KIM20302.1"/>
    <property type="molecule type" value="Genomic_DNA"/>
</dbReference>
<dbReference type="Gene3D" id="1.10.630.10">
    <property type="entry name" value="Cytochrome P450"/>
    <property type="match status" value="1"/>
</dbReference>
<dbReference type="Pfam" id="PF00258">
    <property type="entry name" value="Flavodoxin_1"/>
    <property type="match status" value="1"/>
</dbReference>
<dbReference type="Gene3D" id="3.40.50.80">
    <property type="entry name" value="Nucleotide-binding domain of ferredoxin-NADP reductase (FNR) module"/>
    <property type="match status" value="1"/>
</dbReference>
<feature type="binding site" description="axial binding residue" evidence="17">
    <location>
        <position position="427"/>
    </location>
    <ligand>
        <name>heme</name>
        <dbReference type="ChEBI" id="CHEBI:30413"/>
    </ligand>
    <ligandPart>
        <name>Fe</name>
        <dbReference type="ChEBI" id="CHEBI:18248"/>
    </ligandPart>
</feature>
<keyword evidence="21" id="KW-1185">Reference proteome</keyword>
<dbReference type="AlphaFoldDB" id="A0A0C2WRU4"/>
<dbReference type="SUPFAM" id="SSF52343">
    <property type="entry name" value="Ferredoxin reductase-like, C-terminal NADP-linked domain"/>
    <property type="match status" value="1"/>
</dbReference>
<keyword evidence="11" id="KW-0521">NADP</keyword>
<evidence type="ECO:0000256" key="17">
    <source>
        <dbReference type="PIRSR" id="PIRSR000209-1"/>
    </source>
</evidence>
<evidence type="ECO:0000256" key="5">
    <source>
        <dbReference type="ARBA" id="ARBA00022448"/>
    </source>
</evidence>
<keyword evidence="14" id="KW-0503">Monooxygenase</keyword>
<evidence type="ECO:0000256" key="8">
    <source>
        <dbReference type="ARBA" id="ARBA00022643"/>
    </source>
</evidence>
<dbReference type="InterPro" id="IPR001128">
    <property type="entry name" value="Cyt_P450"/>
</dbReference>
<evidence type="ECO:0000256" key="12">
    <source>
        <dbReference type="ARBA" id="ARBA00023002"/>
    </source>
</evidence>
<evidence type="ECO:0000256" key="14">
    <source>
        <dbReference type="ARBA" id="ARBA00023033"/>
    </source>
</evidence>
<evidence type="ECO:0000256" key="15">
    <source>
        <dbReference type="ARBA" id="ARBA00047827"/>
    </source>
</evidence>
<dbReference type="GO" id="GO:0005829">
    <property type="term" value="C:cytosol"/>
    <property type="evidence" value="ECO:0007669"/>
    <property type="project" value="TreeGrafter"/>
</dbReference>
<dbReference type="SUPFAM" id="SSF52218">
    <property type="entry name" value="Flavoproteins"/>
    <property type="match status" value="1"/>
</dbReference>
<dbReference type="InterPro" id="IPR017927">
    <property type="entry name" value="FAD-bd_FR_type"/>
</dbReference>
<dbReference type="InterPro" id="IPR023173">
    <property type="entry name" value="NADPH_Cyt_P450_Rdtase_alpha"/>
</dbReference>
<dbReference type="GO" id="GO:0003958">
    <property type="term" value="F:NADPH-hemoprotein reductase activity"/>
    <property type="evidence" value="ECO:0007669"/>
    <property type="project" value="UniProtKB-EC"/>
</dbReference>
<dbReference type="Gene3D" id="1.20.990.10">
    <property type="entry name" value="NADPH-cytochrome p450 Reductase, Chain A, domain 3"/>
    <property type="match status" value="1"/>
</dbReference>
<keyword evidence="8" id="KW-0288">FMN</keyword>
<evidence type="ECO:0000256" key="13">
    <source>
        <dbReference type="ARBA" id="ARBA00023004"/>
    </source>
</evidence>
<evidence type="ECO:0000256" key="11">
    <source>
        <dbReference type="ARBA" id="ARBA00022857"/>
    </source>
</evidence>
<dbReference type="PROSITE" id="PS00086">
    <property type="entry name" value="CYTOCHROME_P450"/>
    <property type="match status" value="1"/>
</dbReference>
<keyword evidence="5" id="KW-0813">Transport</keyword>
<name>A0A0C2WRU4_SERVB</name>
<evidence type="ECO:0000259" key="19">
    <source>
        <dbReference type="PROSITE" id="PS51384"/>
    </source>
</evidence>
<evidence type="ECO:0000256" key="3">
    <source>
        <dbReference type="ARBA" id="ARBA00001974"/>
    </source>
</evidence>
<dbReference type="CDD" id="cd06206">
    <property type="entry name" value="bifunctional_CYPOR"/>
    <property type="match status" value="1"/>
</dbReference>
<comment type="catalytic activity">
    <reaction evidence="16">
        <text>2 oxidized [cytochrome P450] + NADPH = 2 reduced [cytochrome P450] + NADP(+) + H(+)</text>
        <dbReference type="Rhea" id="RHEA:24040"/>
        <dbReference type="Rhea" id="RHEA-COMP:14627"/>
        <dbReference type="Rhea" id="RHEA-COMP:14628"/>
        <dbReference type="ChEBI" id="CHEBI:15378"/>
        <dbReference type="ChEBI" id="CHEBI:55376"/>
        <dbReference type="ChEBI" id="CHEBI:57783"/>
        <dbReference type="ChEBI" id="CHEBI:58349"/>
        <dbReference type="ChEBI" id="CHEBI:60344"/>
        <dbReference type="EC" id="1.6.2.4"/>
    </reaction>
</comment>
<dbReference type="PRINTS" id="PR00463">
    <property type="entry name" value="EP450I"/>
</dbReference>